<name>A0A1S9DTG8_ASPOZ</name>
<dbReference type="SUPFAM" id="SSF52833">
    <property type="entry name" value="Thioredoxin-like"/>
    <property type="match status" value="1"/>
</dbReference>
<dbReference type="Gene3D" id="3.40.30.10">
    <property type="entry name" value="Glutaredoxin"/>
    <property type="match status" value="1"/>
</dbReference>
<keyword evidence="3" id="KW-0808">Transferase</keyword>
<dbReference type="Pfam" id="PF22041">
    <property type="entry name" value="GST_C_7"/>
    <property type="match status" value="1"/>
</dbReference>
<dbReference type="AlphaFoldDB" id="A0A1S9DTG8"/>
<dbReference type="GO" id="GO:0016740">
    <property type="term" value="F:transferase activity"/>
    <property type="evidence" value="ECO:0007669"/>
    <property type="project" value="UniProtKB-KW"/>
</dbReference>
<dbReference type="SUPFAM" id="SSF47616">
    <property type="entry name" value="GST C-terminal domain-like"/>
    <property type="match status" value="1"/>
</dbReference>
<sequence>MATDTPVHFFDITSTLPGMSVALYHIPDGKELWPAKAWSVNTFKTRMVLNFKGIPYTQSYVSYPDIAPLLSHYGVTPHASGAQYTFPAILHKPSINSNAYGAMQDSLAIATHLDQTFPSPPLFPSGDASYALTLAIIKLLGNVTEKGEAILIPKVADLLDPRGQEYFIRTRSVMFGKHLPEVYPKEESEVQEIIKAAKEEMEPVARMLRGRPGKKGPFLEGENLGYADILIVSFLAWVEKTHNTLFQGLVSIGEGEVKELFDACLPWVEGQGETKEWDIPK</sequence>
<reference evidence="3 4" key="1">
    <citation type="submission" date="2016-10" db="EMBL/GenBank/DDBJ databases">
        <title>Genome sequencing of Aspergillus oryzae BCC7051.</title>
        <authorList>
            <person name="Thammarongtham C."/>
            <person name="Vorapreeda T."/>
            <person name="Nookaew I."/>
            <person name="Srisuk T."/>
            <person name="Land M."/>
            <person name="Jeennor S."/>
            <person name="Laoteng K."/>
        </authorList>
    </citation>
    <scope>NUCLEOTIDE SEQUENCE [LARGE SCALE GENOMIC DNA]</scope>
    <source>
        <strain evidence="3 4">BCC7051</strain>
    </source>
</reference>
<evidence type="ECO:0000313" key="4">
    <source>
        <dbReference type="Proteomes" id="UP000190312"/>
    </source>
</evidence>
<dbReference type="Gene3D" id="1.20.1050.10">
    <property type="match status" value="1"/>
</dbReference>
<dbReference type="Pfam" id="PF13417">
    <property type="entry name" value="GST_N_3"/>
    <property type="match status" value="1"/>
</dbReference>
<gene>
    <name evidence="3" type="ORF">OAory_01001480</name>
</gene>
<evidence type="ECO:0000259" key="1">
    <source>
        <dbReference type="Pfam" id="PF13417"/>
    </source>
</evidence>
<organism evidence="3 4">
    <name type="scientific">Aspergillus oryzae</name>
    <name type="common">Yellow koji mold</name>
    <dbReference type="NCBI Taxonomy" id="5062"/>
    <lineage>
        <taxon>Eukaryota</taxon>
        <taxon>Fungi</taxon>
        <taxon>Dikarya</taxon>
        <taxon>Ascomycota</taxon>
        <taxon>Pezizomycotina</taxon>
        <taxon>Eurotiomycetes</taxon>
        <taxon>Eurotiomycetidae</taxon>
        <taxon>Eurotiales</taxon>
        <taxon>Aspergillaceae</taxon>
        <taxon>Aspergillus</taxon>
        <taxon>Aspergillus subgen. Circumdati</taxon>
    </lineage>
</organism>
<proteinExistence type="predicted"/>
<dbReference type="InterPro" id="IPR036249">
    <property type="entry name" value="Thioredoxin-like_sf"/>
</dbReference>
<protein>
    <submittedName>
        <fullName evidence="3">Glutathione S-transferase domain-containing protein</fullName>
    </submittedName>
</protein>
<dbReference type="InterPro" id="IPR004045">
    <property type="entry name" value="Glutathione_S-Trfase_N"/>
</dbReference>
<dbReference type="InterPro" id="IPR054416">
    <property type="entry name" value="GST_UstS-like_C"/>
</dbReference>
<dbReference type="eggNOG" id="ENOG502SAAV">
    <property type="taxonomic scope" value="Eukaryota"/>
</dbReference>
<dbReference type="EMBL" id="MKZY01000002">
    <property type="protein sequence ID" value="OOO12399.1"/>
    <property type="molecule type" value="Genomic_DNA"/>
</dbReference>
<dbReference type="VEuPathDB" id="FungiDB:AO090005001491"/>
<evidence type="ECO:0000313" key="3">
    <source>
        <dbReference type="EMBL" id="OOO12399.1"/>
    </source>
</evidence>
<evidence type="ECO:0000259" key="2">
    <source>
        <dbReference type="Pfam" id="PF22041"/>
    </source>
</evidence>
<comment type="caution">
    <text evidence="3">The sequence shown here is derived from an EMBL/GenBank/DDBJ whole genome shotgun (WGS) entry which is preliminary data.</text>
</comment>
<dbReference type="OrthoDB" id="4951845at2759"/>
<feature type="domain" description="GST N-terminal" evidence="1">
    <location>
        <begin position="39"/>
        <end position="121"/>
    </location>
</feature>
<feature type="domain" description="Glutathione S-transferase UstS-like C-terminal" evidence="2">
    <location>
        <begin position="148"/>
        <end position="267"/>
    </location>
</feature>
<accession>A0A1S9DTG8</accession>
<dbReference type="InterPro" id="IPR036282">
    <property type="entry name" value="Glutathione-S-Trfase_C_sf"/>
</dbReference>
<dbReference type="Proteomes" id="UP000190312">
    <property type="component" value="Unassembled WGS sequence"/>
</dbReference>